<reference evidence="3" key="1">
    <citation type="journal article" date="2019" name="Int. J. Syst. Evol. Microbiol.">
        <title>The Global Catalogue of Microorganisms (GCM) 10K type strain sequencing project: providing services to taxonomists for standard genome sequencing and annotation.</title>
        <authorList>
            <consortium name="The Broad Institute Genomics Platform"/>
            <consortium name="The Broad Institute Genome Sequencing Center for Infectious Disease"/>
            <person name="Wu L."/>
            <person name="Ma J."/>
        </authorList>
    </citation>
    <scope>NUCLEOTIDE SEQUENCE [LARGE SCALE GENOMIC DNA]</scope>
    <source>
        <strain evidence="3">PCU 280</strain>
    </source>
</reference>
<dbReference type="PANTHER" id="PTHR43539:SF78">
    <property type="entry name" value="FLAVIN-CONTAINING MONOOXYGENASE"/>
    <property type="match status" value="1"/>
</dbReference>
<dbReference type="InterPro" id="IPR050982">
    <property type="entry name" value="Auxin_biosynth/cation_transpt"/>
</dbReference>
<dbReference type="PRINTS" id="PR00469">
    <property type="entry name" value="PNDRDTASEII"/>
</dbReference>
<proteinExistence type="predicted"/>
<dbReference type="Pfam" id="PF13738">
    <property type="entry name" value="Pyr_redox_3"/>
    <property type="match status" value="1"/>
</dbReference>
<dbReference type="Gene3D" id="3.50.50.60">
    <property type="entry name" value="FAD/NAD(P)-binding domain"/>
    <property type="match status" value="1"/>
</dbReference>
<keyword evidence="2" id="KW-0503">Monooxygenase</keyword>
<keyword evidence="1 2" id="KW-0560">Oxidoreductase</keyword>
<dbReference type="EMBL" id="JBHSTE010000003">
    <property type="protein sequence ID" value="MFC6332990.1"/>
    <property type="molecule type" value="Genomic_DNA"/>
</dbReference>
<gene>
    <name evidence="2" type="ORF">ACFP56_10180</name>
</gene>
<dbReference type="PRINTS" id="PR00368">
    <property type="entry name" value="FADPNR"/>
</dbReference>
<evidence type="ECO:0000256" key="1">
    <source>
        <dbReference type="ARBA" id="ARBA00023002"/>
    </source>
</evidence>
<evidence type="ECO:0000313" key="3">
    <source>
        <dbReference type="Proteomes" id="UP001596233"/>
    </source>
</evidence>
<keyword evidence="3" id="KW-1185">Reference proteome</keyword>
<dbReference type="RefSeq" id="WP_379233988.1">
    <property type="nucleotide sequence ID" value="NZ_JBHSTE010000003.1"/>
</dbReference>
<accession>A0ABW1V6H4</accession>
<protein>
    <submittedName>
        <fullName evidence="2">Flavin-containing monooxygenase</fullName>
        <ecNumber evidence="2">1.14.13.-</ecNumber>
    </submittedName>
</protein>
<evidence type="ECO:0000313" key="2">
    <source>
        <dbReference type="EMBL" id="MFC6332990.1"/>
    </source>
</evidence>
<dbReference type="Proteomes" id="UP001596233">
    <property type="component" value="Unassembled WGS sequence"/>
</dbReference>
<dbReference type="PANTHER" id="PTHR43539">
    <property type="entry name" value="FLAVIN-BINDING MONOOXYGENASE-LIKE PROTEIN (AFU_ORTHOLOGUE AFUA_4G09220)"/>
    <property type="match status" value="1"/>
</dbReference>
<dbReference type="GO" id="GO:0004497">
    <property type="term" value="F:monooxygenase activity"/>
    <property type="evidence" value="ECO:0007669"/>
    <property type="project" value="UniProtKB-KW"/>
</dbReference>
<comment type="caution">
    <text evidence="2">The sequence shown here is derived from an EMBL/GenBank/DDBJ whole genome shotgun (WGS) entry which is preliminary data.</text>
</comment>
<dbReference type="SUPFAM" id="SSF51905">
    <property type="entry name" value="FAD/NAD(P)-binding domain"/>
    <property type="match status" value="2"/>
</dbReference>
<organism evidence="2 3">
    <name type="scientific">Paenibacillus septentrionalis</name>
    <dbReference type="NCBI Taxonomy" id="429342"/>
    <lineage>
        <taxon>Bacteria</taxon>
        <taxon>Bacillati</taxon>
        <taxon>Bacillota</taxon>
        <taxon>Bacilli</taxon>
        <taxon>Bacillales</taxon>
        <taxon>Paenibacillaceae</taxon>
        <taxon>Paenibacillus</taxon>
    </lineage>
</organism>
<dbReference type="EC" id="1.14.13.-" evidence="2"/>
<sequence length="352" mass="39234">MNPSTNLYEAIIIGSGQAGLAAAYYLKEEGIDFLLLDSEQRIGDSWRRRYDSLTLFTPKRYSQLPGLFLDGEAEQFPAKDEIADYLERYAEHFQFAVQLDTKVVSLSKPDKHFLIETNKGMLLAKQVIVATGPFQLPNIPAYASQLDGSVLQLHTSQFHNSSDLQDGNVLIVGGGNSGAQLAVELAKERQVTLSVHRQPSFLPLHIWRKSIFWWLDKLGLLYAPTESLPARLLQKRGDPIFGLELQDAIKQGQISLKPGTVGSLKREMVFADQSRLEVSNVIWATGFRADYSWIKLPLSIGDKGLPDHTRGATSIEGLYFVGLPWQSHRGSALLAGVGRDAQWISRILSSRR</sequence>
<name>A0ABW1V6H4_9BACL</name>
<dbReference type="InterPro" id="IPR036188">
    <property type="entry name" value="FAD/NAD-bd_sf"/>
</dbReference>